<keyword evidence="2" id="KW-1185">Reference proteome</keyword>
<evidence type="ECO:0000313" key="2">
    <source>
        <dbReference type="Proteomes" id="UP000223968"/>
    </source>
</evidence>
<dbReference type="EMBL" id="PDNB01000202">
    <property type="protein sequence ID" value="PGG99509.1"/>
    <property type="molecule type" value="Genomic_DNA"/>
</dbReference>
<comment type="caution">
    <text evidence="1">The sequence shown here is derived from an EMBL/GenBank/DDBJ whole genome shotgun (WGS) entry which is preliminary data.</text>
</comment>
<reference evidence="1 2" key="1">
    <citation type="submission" date="2017-10" db="EMBL/GenBank/DDBJ databases">
        <title>Comparative genomics in systemic dimorphic fungi from Ajellomycetaceae.</title>
        <authorList>
            <person name="Munoz J.F."/>
            <person name="Mcewen J.G."/>
            <person name="Clay O.K."/>
            <person name="Cuomo C.A."/>
        </authorList>
    </citation>
    <scope>NUCLEOTIDE SEQUENCE [LARGE SCALE GENOMIC DNA]</scope>
    <source>
        <strain evidence="1 2">UAMH5409</strain>
    </source>
</reference>
<evidence type="ECO:0000313" key="1">
    <source>
        <dbReference type="EMBL" id="PGG99509.1"/>
    </source>
</evidence>
<gene>
    <name evidence="1" type="ORF">AJ79_08511</name>
</gene>
<dbReference type="OrthoDB" id="3540210at2759"/>
<dbReference type="Proteomes" id="UP000223968">
    <property type="component" value="Unassembled WGS sequence"/>
</dbReference>
<name>A0A2B7WSF0_9EURO</name>
<proteinExistence type="predicted"/>
<accession>A0A2B7WSF0</accession>
<protein>
    <submittedName>
        <fullName evidence="1">Uncharacterized protein</fullName>
    </submittedName>
</protein>
<dbReference type="AlphaFoldDB" id="A0A2B7WSF0"/>
<organism evidence="1 2">
    <name type="scientific">Helicocarpus griseus UAMH5409</name>
    <dbReference type="NCBI Taxonomy" id="1447875"/>
    <lineage>
        <taxon>Eukaryota</taxon>
        <taxon>Fungi</taxon>
        <taxon>Dikarya</taxon>
        <taxon>Ascomycota</taxon>
        <taxon>Pezizomycotina</taxon>
        <taxon>Eurotiomycetes</taxon>
        <taxon>Eurotiomycetidae</taxon>
        <taxon>Onygenales</taxon>
        <taxon>Ajellomycetaceae</taxon>
        <taxon>Helicocarpus</taxon>
    </lineage>
</organism>
<sequence>MTLRDYGINIRSRLRVSRRLTCAPLQLDRFIIQDSNGTSWLMFANADPKTYEGGPARILRQRLSFPGGRARRATDGYDENFWLEGNAPDLRYWGVEFTENSDGLIVSHHPPLHPDLERFDGEIFIILYNAGRTRYHEPIEDHLYSAHYEHPVKTYWPDYEYTALGCIEKYQYCSTGAVAVCASSKMALIQRLNPSLDQETLDELEAFDELVRMNTLHYVESLGVAALLSQIFHNMEHYGHPH</sequence>